<evidence type="ECO:0000256" key="2">
    <source>
        <dbReference type="SAM" id="Phobius"/>
    </source>
</evidence>
<evidence type="ECO:0000259" key="3">
    <source>
        <dbReference type="PROSITE" id="PS50850"/>
    </source>
</evidence>
<organism evidence="4 5">
    <name type="scientific">Acanthaster planci</name>
    <name type="common">Crown-of-thorns starfish</name>
    <dbReference type="NCBI Taxonomy" id="133434"/>
    <lineage>
        <taxon>Eukaryota</taxon>
        <taxon>Metazoa</taxon>
        <taxon>Echinodermata</taxon>
        <taxon>Eleutherozoa</taxon>
        <taxon>Asterozoa</taxon>
        <taxon>Asteroidea</taxon>
        <taxon>Valvatacea</taxon>
        <taxon>Valvatida</taxon>
        <taxon>Acanthasteridae</taxon>
        <taxon>Acanthaster</taxon>
    </lineage>
</organism>
<dbReference type="GeneID" id="110986957"/>
<dbReference type="Pfam" id="PF07690">
    <property type="entry name" value="MFS_1"/>
    <property type="match status" value="1"/>
</dbReference>
<name>A0A8B7ZH86_ACAPL</name>
<feature type="transmembrane region" description="Helical" evidence="2">
    <location>
        <begin position="74"/>
        <end position="93"/>
    </location>
</feature>
<proteinExistence type="predicted"/>
<keyword evidence="2" id="KW-0812">Transmembrane</keyword>
<accession>A0A8B7ZH86</accession>
<feature type="transmembrane region" description="Helical" evidence="2">
    <location>
        <begin position="224"/>
        <end position="249"/>
    </location>
</feature>
<keyword evidence="4" id="KW-1185">Reference proteome</keyword>
<evidence type="ECO:0000313" key="4">
    <source>
        <dbReference type="Proteomes" id="UP000694845"/>
    </source>
</evidence>
<evidence type="ECO:0000256" key="1">
    <source>
        <dbReference type="ARBA" id="ARBA00004141"/>
    </source>
</evidence>
<protein>
    <submittedName>
        <fullName evidence="5">Monocarboxylate transporter 12-like</fullName>
    </submittedName>
</protein>
<dbReference type="InterPro" id="IPR011701">
    <property type="entry name" value="MFS"/>
</dbReference>
<feature type="transmembrane region" description="Helical" evidence="2">
    <location>
        <begin position="100"/>
        <end position="122"/>
    </location>
</feature>
<dbReference type="PROSITE" id="PS50850">
    <property type="entry name" value="MFS"/>
    <property type="match status" value="1"/>
</dbReference>
<feature type="transmembrane region" description="Helical" evidence="2">
    <location>
        <begin position="378"/>
        <end position="400"/>
    </location>
</feature>
<comment type="subcellular location">
    <subcellularLocation>
        <location evidence="1">Membrane</location>
        <topology evidence="1">Multi-pass membrane protein</topology>
    </subcellularLocation>
</comment>
<evidence type="ECO:0000313" key="5">
    <source>
        <dbReference type="RefSeq" id="XP_022105008.1"/>
    </source>
</evidence>
<dbReference type="InterPro" id="IPR036259">
    <property type="entry name" value="MFS_trans_sf"/>
</dbReference>
<reference evidence="5" key="1">
    <citation type="submission" date="2025-08" db="UniProtKB">
        <authorList>
            <consortium name="RefSeq"/>
        </authorList>
    </citation>
    <scope>IDENTIFICATION</scope>
</reference>
<dbReference type="SUPFAM" id="SSF103473">
    <property type="entry name" value="MFS general substrate transporter"/>
    <property type="match status" value="1"/>
</dbReference>
<dbReference type="PANTHER" id="PTHR11360:SF284">
    <property type="entry name" value="EG:103B4.3 PROTEIN-RELATED"/>
    <property type="match status" value="1"/>
</dbReference>
<dbReference type="AlphaFoldDB" id="A0A8B7ZH86"/>
<keyword evidence="2" id="KW-1133">Transmembrane helix</keyword>
<dbReference type="GO" id="GO:0008028">
    <property type="term" value="F:monocarboxylic acid transmembrane transporter activity"/>
    <property type="evidence" value="ECO:0007669"/>
    <property type="project" value="TreeGrafter"/>
</dbReference>
<dbReference type="OrthoDB" id="6509908at2759"/>
<feature type="transmembrane region" description="Helical" evidence="2">
    <location>
        <begin position="134"/>
        <end position="152"/>
    </location>
</feature>
<dbReference type="Gene3D" id="1.20.1250.20">
    <property type="entry name" value="MFS general substrate transporter like domains"/>
    <property type="match status" value="1"/>
</dbReference>
<dbReference type="KEGG" id="aplc:110986957"/>
<dbReference type="InterPro" id="IPR050327">
    <property type="entry name" value="Proton-linked_MCT"/>
</dbReference>
<feature type="transmembrane region" description="Helical" evidence="2">
    <location>
        <begin position="21"/>
        <end position="38"/>
    </location>
</feature>
<sequence length="417" mass="44680">MPSVCGRKFRLSGRSSDQVDGVAGLLVIFAAFSVYHLVSMMTRCAGTLYSSWQIEFDSSASQTGAIASTMSSCSYFACLGVSLCFVAATVAVAQYYKKYYAIAIGFTSAGLGLGIVVFPPLISLLLDTYGWRGTMLITAAMCSNICVAGALYRRPQTETKSRLQKPELDDYLTNDKSSEIQRLPEPNQQDVRPSRNKKGGSVLTFLSNLLSELRLYLLLKSYRFTLFCMVNLQTNFVYSCFLIFLIPLAQACGIDEQEAPFLLSLMGFGSLGARFVSGFFVTRKIPVEVGFTVSLVLFGLGACCAQAETYASLAASACLVGFGTGANKTLNTVLLRKIVGLSNMASGMGILYAVGGFGDLVGPILAGLLYDKTGSPSVVFYVVAGICAASAVQMLLFPLLGRMEPGLPDNENQPVPV</sequence>
<dbReference type="PANTHER" id="PTHR11360">
    <property type="entry name" value="MONOCARBOXYLATE TRANSPORTER"/>
    <property type="match status" value="1"/>
</dbReference>
<dbReference type="RefSeq" id="XP_022105008.1">
    <property type="nucleotide sequence ID" value="XM_022249316.1"/>
</dbReference>
<dbReference type="OMA" id="CWIMEPL"/>
<dbReference type="InterPro" id="IPR020846">
    <property type="entry name" value="MFS_dom"/>
</dbReference>
<feature type="transmembrane region" description="Helical" evidence="2">
    <location>
        <begin position="261"/>
        <end position="281"/>
    </location>
</feature>
<feature type="domain" description="Major facilitator superfamily (MFS) profile" evidence="3">
    <location>
        <begin position="1"/>
        <end position="402"/>
    </location>
</feature>
<gene>
    <name evidence="5" type="primary">LOC110986957</name>
</gene>
<dbReference type="Proteomes" id="UP000694845">
    <property type="component" value="Unplaced"/>
</dbReference>
<keyword evidence="2" id="KW-0472">Membrane</keyword>
<dbReference type="GO" id="GO:0016020">
    <property type="term" value="C:membrane"/>
    <property type="evidence" value="ECO:0007669"/>
    <property type="project" value="UniProtKB-SubCell"/>
</dbReference>